<keyword evidence="4" id="KW-1185">Reference proteome</keyword>
<evidence type="ECO:0000256" key="1">
    <source>
        <dbReference type="SAM" id="MobiDB-lite"/>
    </source>
</evidence>
<sequence length="170" mass="19242">MPQTTDINHNLAPTVPTVPSPPHSTHLVSASQFSTPQSVSRLPDVVADSLPLVRKAHQQRRRRRRQEKTALVPTRRQNRALLRHTTPNDDATHRQIQTPASNWLNVGVELRQIAEEITFFSRNGNSRTTKRRNEIKASSLFSLLVPAPISGTIWTTVIILVGWRLLTKNR</sequence>
<evidence type="ECO:0000313" key="3">
    <source>
        <dbReference type="EMBL" id="BES93830.1"/>
    </source>
</evidence>
<name>A0ABN7ANN8_9HEMI</name>
<proteinExistence type="predicted"/>
<protein>
    <submittedName>
        <fullName evidence="3">Uncharacterized protein</fullName>
    </submittedName>
</protein>
<organism evidence="3 4">
    <name type="scientific">Nesidiocoris tenuis</name>
    <dbReference type="NCBI Taxonomy" id="355587"/>
    <lineage>
        <taxon>Eukaryota</taxon>
        <taxon>Metazoa</taxon>
        <taxon>Ecdysozoa</taxon>
        <taxon>Arthropoda</taxon>
        <taxon>Hexapoda</taxon>
        <taxon>Insecta</taxon>
        <taxon>Pterygota</taxon>
        <taxon>Neoptera</taxon>
        <taxon>Paraneoptera</taxon>
        <taxon>Hemiptera</taxon>
        <taxon>Heteroptera</taxon>
        <taxon>Panheteroptera</taxon>
        <taxon>Cimicomorpha</taxon>
        <taxon>Miridae</taxon>
        <taxon>Dicyphina</taxon>
        <taxon>Nesidiocoris</taxon>
    </lineage>
</organism>
<evidence type="ECO:0000313" key="4">
    <source>
        <dbReference type="Proteomes" id="UP001307889"/>
    </source>
</evidence>
<gene>
    <name evidence="3" type="ORF">NTJ_06638</name>
</gene>
<evidence type="ECO:0000256" key="2">
    <source>
        <dbReference type="SAM" id="Phobius"/>
    </source>
</evidence>
<feature type="region of interest" description="Disordered" evidence="1">
    <location>
        <begin position="1"/>
        <end position="26"/>
    </location>
</feature>
<dbReference type="EMBL" id="AP028912">
    <property type="protein sequence ID" value="BES93830.1"/>
    <property type="molecule type" value="Genomic_DNA"/>
</dbReference>
<keyword evidence="2" id="KW-0812">Transmembrane</keyword>
<feature type="transmembrane region" description="Helical" evidence="2">
    <location>
        <begin position="140"/>
        <end position="166"/>
    </location>
</feature>
<keyword evidence="2" id="KW-1133">Transmembrane helix</keyword>
<accession>A0ABN7ANN8</accession>
<keyword evidence="2" id="KW-0472">Membrane</keyword>
<reference evidence="3 4" key="1">
    <citation type="submission" date="2023-09" db="EMBL/GenBank/DDBJ databases">
        <title>Nesidiocoris tenuis whole genome shotgun sequence.</title>
        <authorList>
            <person name="Shibata T."/>
            <person name="Shimoda M."/>
            <person name="Kobayashi T."/>
            <person name="Uehara T."/>
        </authorList>
    </citation>
    <scope>NUCLEOTIDE SEQUENCE [LARGE SCALE GENOMIC DNA]</scope>
    <source>
        <strain evidence="3 4">Japan</strain>
    </source>
</reference>
<dbReference type="Proteomes" id="UP001307889">
    <property type="component" value="Chromosome 4"/>
</dbReference>